<comment type="caution">
    <text evidence="2">The sequence shown here is derived from an EMBL/GenBank/DDBJ whole genome shotgun (WGS) entry which is preliminary data.</text>
</comment>
<name>A0ABR2LQZ7_9ASPA</name>
<keyword evidence="3" id="KW-1185">Reference proteome</keyword>
<dbReference type="InterPro" id="IPR044680">
    <property type="entry name" value="EX1/2"/>
</dbReference>
<evidence type="ECO:0000313" key="3">
    <source>
        <dbReference type="Proteomes" id="UP001412067"/>
    </source>
</evidence>
<proteinExistence type="predicted"/>
<gene>
    <name evidence="2" type="ORF">KSP40_PGU004433</name>
</gene>
<feature type="region of interest" description="Disordered" evidence="1">
    <location>
        <begin position="1"/>
        <end position="30"/>
    </location>
</feature>
<feature type="region of interest" description="Disordered" evidence="1">
    <location>
        <begin position="97"/>
        <end position="123"/>
    </location>
</feature>
<protein>
    <submittedName>
        <fullName evidence="2">Uncharacterized protein</fullName>
    </submittedName>
</protein>
<sequence>MASISASSPLQSLSHTNPNPTREPSHFPRFVAASPRYPFSSLKRSELGLCRCRNANLGSPPSGDDGDWMNLESILHDAVRSAVKRLGDCVNSFRKLSDKGELPQGNEGGIKKDAEAPTMEDEESKDWNWERWRRHFSEIEEHEWIASVLKMQLRDAIAREDYEAAAKLKLALHASRKSDTVGSAVHEYNKAIAEERYTSAAFFRDNVGTGLVHLKHRHLT</sequence>
<dbReference type="Proteomes" id="UP001412067">
    <property type="component" value="Unassembled WGS sequence"/>
</dbReference>
<dbReference type="PANTHER" id="PTHR33917">
    <property type="entry name" value="PROTEIN EXECUTER 1, CHLOROPLASTIC"/>
    <property type="match status" value="1"/>
</dbReference>
<feature type="compositionally biased region" description="Low complexity" evidence="1">
    <location>
        <begin position="1"/>
        <end position="14"/>
    </location>
</feature>
<reference evidence="2 3" key="1">
    <citation type="journal article" date="2022" name="Nat. Plants">
        <title>Genomes of leafy and leafless Platanthera orchids illuminate the evolution of mycoheterotrophy.</title>
        <authorList>
            <person name="Li M.H."/>
            <person name="Liu K.W."/>
            <person name="Li Z."/>
            <person name="Lu H.C."/>
            <person name="Ye Q.L."/>
            <person name="Zhang D."/>
            <person name="Wang J.Y."/>
            <person name="Li Y.F."/>
            <person name="Zhong Z.M."/>
            <person name="Liu X."/>
            <person name="Yu X."/>
            <person name="Liu D.K."/>
            <person name="Tu X.D."/>
            <person name="Liu B."/>
            <person name="Hao Y."/>
            <person name="Liao X.Y."/>
            <person name="Jiang Y.T."/>
            <person name="Sun W.H."/>
            <person name="Chen J."/>
            <person name="Chen Y.Q."/>
            <person name="Ai Y."/>
            <person name="Zhai J.W."/>
            <person name="Wu S.S."/>
            <person name="Zhou Z."/>
            <person name="Hsiao Y.Y."/>
            <person name="Wu W.L."/>
            <person name="Chen Y.Y."/>
            <person name="Lin Y.F."/>
            <person name="Hsu J.L."/>
            <person name="Li C.Y."/>
            <person name="Wang Z.W."/>
            <person name="Zhao X."/>
            <person name="Zhong W.Y."/>
            <person name="Ma X.K."/>
            <person name="Ma L."/>
            <person name="Huang J."/>
            <person name="Chen G.Z."/>
            <person name="Huang M.Z."/>
            <person name="Huang L."/>
            <person name="Peng D.H."/>
            <person name="Luo Y.B."/>
            <person name="Zou S.Q."/>
            <person name="Chen S.P."/>
            <person name="Lan S."/>
            <person name="Tsai W.C."/>
            <person name="Van de Peer Y."/>
            <person name="Liu Z.J."/>
        </authorList>
    </citation>
    <scope>NUCLEOTIDE SEQUENCE [LARGE SCALE GENOMIC DNA]</scope>
    <source>
        <strain evidence="2">Lor288</strain>
    </source>
</reference>
<evidence type="ECO:0000313" key="2">
    <source>
        <dbReference type="EMBL" id="KAK8947952.1"/>
    </source>
</evidence>
<dbReference type="PANTHER" id="PTHR33917:SF3">
    <property type="entry name" value="PROTEIN EXECUTER 1, CHLOROPLASTIC"/>
    <property type="match status" value="1"/>
</dbReference>
<organism evidence="2 3">
    <name type="scientific">Platanthera guangdongensis</name>
    <dbReference type="NCBI Taxonomy" id="2320717"/>
    <lineage>
        <taxon>Eukaryota</taxon>
        <taxon>Viridiplantae</taxon>
        <taxon>Streptophyta</taxon>
        <taxon>Embryophyta</taxon>
        <taxon>Tracheophyta</taxon>
        <taxon>Spermatophyta</taxon>
        <taxon>Magnoliopsida</taxon>
        <taxon>Liliopsida</taxon>
        <taxon>Asparagales</taxon>
        <taxon>Orchidaceae</taxon>
        <taxon>Orchidoideae</taxon>
        <taxon>Orchideae</taxon>
        <taxon>Orchidinae</taxon>
        <taxon>Platanthera</taxon>
    </lineage>
</organism>
<evidence type="ECO:0000256" key="1">
    <source>
        <dbReference type="SAM" id="MobiDB-lite"/>
    </source>
</evidence>
<dbReference type="EMBL" id="JBBWWR010000016">
    <property type="protein sequence ID" value="KAK8947952.1"/>
    <property type="molecule type" value="Genomic_DNA"/>
</dbReference>
<accession>A0ABR2LQZ7</accession>